<feature type="transmembrane region" description="Helical" evidence="1">
    <location>
        <begin position="27"/>
        <end position="49"/>
    </location>
</feature>
<reference evidence="2 3" key="1">
    <citation type="submission" date="2023-07" db="EMBL/GenBank/DDBJ databases">
        <authorList>
            <person name="Lian W.-H."/>
        </authorList>
    </citation>
    <scope>NUCLEOTIDE SEQUENCE [LARGE SCALE GENOMIC DNA]</scope>
    <source>
        <strain evidence="2 3">SYSU DXS3180</strain>
    </source>
</reference>
<accession>A0ABV3ZFC6</accession>
<organism evidence="2 3">
    <name type="scientific">Danxiaibacter flavus</name>
    <dbReference type="NCBI Taxonomy" id="3049108"/>
    <lineage>
        <taxon>Bacteria</taxon>
        <taxon>Pseudomonadati</taxon>
        <taxon>Bacteroidota</taxon>
        <taxon>Chitinophagia</taxon>
        <taxon>Chitinophagales</taxon>
        <taxon>Chitinophagaceae</taxon>
        <taxon>Danxiaibacter</taxon>
    </lineage>
</organism>
<keyword evidence="1" id="KW-0812">Transmembrane</keyword>
<evidence type="ECO:0000313" key="2">
    <source>
        <dbReference type="EMBL" id="MEX6688295.1"/>
    </source>
</evidence>
<feature type="transmembrane region" description="Helical" evidence="1">
    <location>
        <begin position="61"/>
        <end position="81"/>
    </location>
</feature>
<protein>
    <submittedName>
        <fullName evidence="2">Uncharacterized protein</fullName>
    </submittedName>
</protein>
<keyword evidence="1" id="KW-1133">Transmembrane helix</keyword>
<dbReference type="RefSeq" id="WP_369329704.1">
    <property type="nucleotide sequence ID" value="NZ_JAULBC010000003.1"/>
</dbReference>
<sequence>MLTKEEESFLKYWEGYRQNKRRIFRQFVIGLSMGLTIGVCIIVSVGTGWYERASMVANASFNPNVLIVAILGISLFLAFFYKKYKWEMNEQRYKELMIKKNKENKSL</sequence>
<proteinExistence type="predicted"/>
<evidence type="ECO:0000313" key="3">
    <source>
        <dbReference type="Proteomes" id="UP001560573"/>
    </source>
</evidence>
<dbReference type="Proteomes" id="UP001560573">
    <property type="component" value="Unassembled WGS sequence"/>
</dbReference>
<name>A0ABV3ZFC6_9BACT</name>
<gene>
    <name evidence="2" type="ORF">QTN47_12350</name>
</gene>
<keyword evidence="1" id="KW-0472">Membrane</keyword>
<dbReference type="EMBL" id="JAULBC010000003">
    <property type="protein sequence ID" value="MEX6688295.1"/>
    <property type="molecule type" value="Genomic_DNA"/>
</dbReference>
<comment type="caution">
    <text evidence="2">The sequence shown here is derived from an EMBL/GenBank/DDBJ whole genome shotgun (WGS) entry which is preliminary data.</text>
</comment>
<keyword evidence="3" id="KW-1185">Reference proteome</keyword>
<evidence type="ECO:0000256" key="1">
    <source>
        <dbReference type="SAM" id="Phobius"/>
    </source>
</evidence>